<dbReference type="PANTHER" id="PTHR10846:SF8">
    <property type="entry name" value="INNER MEMBRANE PROTEIN YRBG"/>
    <property type="match status" value="1"/>
</dbReference>
<feature type="transmembrane region" description="Helical" evidence="5">
    <location>
        <begin position="138"/>
        <end position="156"/>
    </location>
</feature>
<evidence type="ECO:0000256" key="3">
    <source>
        <dbReference type="ARBA" id="ARBA00022989"/>
    </source>
</evidence>
<dbReference type="EMBL" id="BAAACW010000128">
    <property type="protein sequence ID" value="GAA0367878.1"/>
    <property type="molecule type" value="Genomic_DNA"/>
</dbReference>
<dbReference type="InterPro" id="IPR004837">
    <property type="entry name" value="NaCa_Exmemb"/>
</dbReference>
<keyword evidence="8" id="KW-1185">Reference proteome</keyword>
<proteinExistence type="predicted"/>
<dbReference type="Gene3D" id="1.20.1420.30">
    <property type="entry name" value="NCX, central ion-binding region"/>
    <property type="match status" value="2"/>
</dbReference>
<feature type="transmembrane region" description="Helical" evidence="5">
    <location>
        <begin position="76"/>
        <end position="101"/>
    </location>
</feature>
<feature type="transmembrane region" description="Helical" evidence="5">
    <location>
        <begin position="256"/>
        <end position="274"/>
    </location>
</feature>
<feature type="transmembrane region" description="Helical" evidence="5">
    <location>
        <begin position="6"/>
        <end position="24"/>
    </location>
</feature>
<feature type="transmembrane region" description="Helical" evidence="5">
    <location>
        <begin position="36"/>
        <end position="56"/>
    </location>
</feature>
<evidence type="ECO:0000256" key="4">
    <source>
        <dbReference type="ARBA" id="ARBA00023136"/>
    </source>
</evidence>
<dbReference type="Pfam" id="PF01699">
    <property type="entry name" value="Na_Ca_ex"/>
    <property type="match status" value="2"/>
</dbReference>
<evidence type="ECO:0000313" key="7">
    <source>
        <dbReference type="EMBL" id="GAA0367878.1"/>
    </source>
</evidence>
<feature type="transmembrane region" description="Helical" evidence="5">
    <location>
        <begin position="286"/>
        <end position="305"/>
    </location>
</feature>
<feature type="domain" description="Sodium/calcium exchanger membrane region" evidence="6">
    <location>
        <begin position="14"/>
        <end position="156"/>
    </location>
</feature>
<feature type="transmembrane region" description="Helical" evidence="5">
    <location>
        <begin position="113"/>
        <end position="132"/>
    </location>
</feature>
<dbReference type="InterPro" id="IPR044880">
    <property type="entry name" value="NCX_ion-bd_dom_sf"/>
</dbReference>
<dbReference type="Proteomes" id="UP001501166">
    <property type="component" value="Unassembled WGS sequence"/>
</dbReference>
<gene>
    <name evidence="7" type="ORF">GCM10008932_19680</name>
</gene>
<comment type="subcellular location">
    <subcellularLocation>
        <location evidence="1">Membrane</location>
        <topology evidence="1">Multi-pass membrane protein</topology>
    </subcellularLocation>
</comment>
<accession>A0ABN0XMC4</accession>
<dbReference type="RefSeq" id="WP_343756208.1">
    <property type="nucleotide sequence ID" value="NZ_BAAACW010000128.1"/>
</dbReference>
<keyword evidence="3 5" id="KW-1133">Transmembrane helix</keyword>
<evidence type="ECO:0000313" key="8">
    <source>
        <dbReference type="Proteomes" id="UP001501166"/>
    </source>
</evidence>
<dbReference type="PANTHER" id="PTHR10846">
    <property type="entry name" value="SODIUM/POTASSIUM/CALCIUM EXCHANGER"/>
    <property type="match status" value="1"/>
</dbReference>
<evidence type="ECO:0000256" key="2">
    <source>
        <dbReference type="ARBA" id="ARBA00022692"/>
    </source>
</evidence>
<evidence type="ECO:0000259" key="6">
    <source>
        <dbReference type="Pfam" id="PF01699"/>
    </source>
</evidence>
<dbReference type="InterPro" id="IPR004481">
    <property type="entry name" value="K/Na/Ca-exchanger"/>
</dbReference>
<feature type="transmembrane region" description="Helical" evidence="5">
    <location>
        <begin position="221"/>
        <end position="244"/>
    </location>
</feature>
<protein>
    <submittedName>
        <fullName evidence="7">Calcium/sodium antiporter</fullName>
    </submittedName>
</protein>
<feature type="transmembrane region" description="Helical" evidence="5">
    <location>
        <begin position="188"/>
        <end position="209"/>
    </location>
</feature>
<name>A0ABN0XMC4_9LACT</name>
<evidence type="ECO:0000256" key="5">
    <source>
        <dbReference type="SAM" id="Phobius"/>
    </source>
</evidence>
<feature type="domain" description="Sodium/calcium exchanger membrane region" evidence="6">
    <location>
        <begin position="188"/>
        <end position="332"/>
    </location>
</feature>
<sequence>MTELLSTLPTLIIIIILIGSLYILSKAADRLIDEAVALSLQFGLSKMVVGATILSVGTTLPEVASSLAASLRGNSLFGLGNAVGSIITNASLILGVGALIGLIPVKKETRRTFLVFAGSMLGFMGLSLISSGSLQEGLLPRWSGVLLLLLVPFYIWQTVKKNPKEIEEELEQNQIEEKAPSHSLSKRVVILIVSSLGVTIGAALLVASAEITAVRIGIPDSIIASTLVAFGTSVPEISTTLVAVRYGHGEMAIGNILGANMMNILLVMGAVASLTPGGVLIPASYITVQYPAILVLMGLIGFPLFFKQTSLINRRHGLALVILYGVYLLTSFLV</sequence>
<comment type="caution">
    <text evidence="7">The sequence shown here is derived from an EMBL/GenBank/DDBJ whole genome shotgun (WGS) entry which is preliminary data.</text>
</comment>
<reference evidence="7 8" key="1">
    <citation type="journal article" date="2019" name="Int. J. Syst. Evol. Microbiol.">
        <title>The Global Catalogue of Microorganisms (GCM) 10K type strain sequencing project: providing services to taxonomists for standard genome sequencing and annotation.</title>
        <authorList>
            <consortium name="The Broad Institute Genomics Platform"/>
            <consortium name="The Broad Institute Genome Sequencing Center for Infectious Disease"/>
            <person name="Wu L."/>
            <person name="Ma J."/>
        </authorList>
    </citation>
    <scope>NUCLEOTIDE SEQUENCE [LARGE SCALE GENOMIC DNA]</scope>
    <source>
        <strain evidence="7 8">JCM 12662</strain>
    </source>
</reference>
<feature type="transmembrane region" description="Helical" evidence="5">
    <location>
        <begin position="317"/>
        <end position="333"/>
    </location>
</feature>
<keyword evidence="2 5" id="KW-0812">Transmembrane</keyword>
<keyword evidence="4 5" id="KW-0472">Membrane</keyword>
<evidence type="ECO:0000256" key="1">
    <source>
        <dbReference type="ARBA" id="ARBA00004141"/>
    </source>
</evidence>
<organism evidence="7 8">
    <name type="scientific">Alkalibacterium iburiense</name>
    <dbReference type="NCBI Taxonomy" id="290589"/>
    <lineage>
        <taxon>Bacteria</taxon>
        <taxon>Bacillati</taxon>
        <taxon>Bacillota</taxon>
        <taxon>Bacilli</taxon>
        <taxon>Lactobacillales</taxon>
        <taxon>Carnobacteriaceae</taxon>
        <taxon>Alkalibacterium</taxon>
    </lineage>
</organism>